<comment type="similarity">
    <text evidence="7">Belongs to the binding-protein-dependent transport system permease family.</text>
</comment>
<dbReference type="AlphaFoldDB" id="A0A931DLU3"/>
<evidence type="ECO:0000313" key="10">
    <source>
        <dbReference type="EMBL" id="MBG6091044.1"/>
    </source>
</evidence>
<comment type="subcellular location">
    <subcellularLocation>
        <location evidence="1 7">Cell membrane</location>
        <topology evidence="1 7">Multi-pass membrane protein</topology>
    </subcellularLocation>
</comment>
<gene>
    <name evidence="10" type="ORF">IW256_005157</name>
</gene>
<dbReference type="SUPFAM" id="SSF161098">
    <property type="entry name" value="MetI-like"/>
    <property type="match status" value="1"/>
</dbReference>
<proteinExistence type="inferred from homology"/>
<feature type="region of interest" description="Disordered" evidence="8">
    <location>
        <begin position="1"/>
        <end position="30"/>
    </location>
</feature>
<comment type="caution">
    <text evidence="10">The sequence shown here is derived from an EMBL/GenBank/DDBJ whole genome shotgun (WGS) entry which is preliminary data.</text>
</comment>
<feature type="transmembrane region" description="Helical" evidence="7">
    <location>
        <begin position="141"/>
        <end position="165"/>
    </location>
</feature>
<feature type="transmembrane region" description="Helical" evidence="7">
    <location>
        <begin position="217"/>
        <end position="239"/>
    </location>
</feature>
<name>A0A931DLU3_9ACTN</name>
<accession>A0A931DLU3</accession>
<evidence type="ECO:0000256" key="1">
    <source>
        <dbReference type="ARBA" id="ARBA00004651"/>
    </source>
</evidence>
<dbReference type="PROSITE" id="PS50928">
    <property type="entry name" value="ABC_TM1"/>
    <property type="match status" value="1"/>
</dbReference>
<dbReference type="CDD" id="cd06261">
    <property type="entry name" value="TM_PBP2"/>
    <property type="match status" value="1"/>
</dbReference>
<dbReference type="PANTHER" id="PTHR43744">
    <property type="entry name" value="ABC TRANSPORTER PERMEASE PROTEIN MG189-RELATED-RELATED"/>
    <property type="match status" value="1"/>
</dbReference>
<evidence type="ECO:0000256" key="3">
    <source>
        <dbReference type="ARBA" id="ARBA00022475"/>
    </source>
</evidence>
<reference evidence="10" key="1">
    <citation type="submission" date="2020-11" db="EMBL/GenBank/DDBJ databases">
        <title>Sequencing the genomes of 1000 actinobacteria strains.</title>
        <authorList>
            <person name="Klenk H.-P."/>
        </authorList>
    </citation>
    <scope>NUCLEOTIDE SEQUENCE</scope>
    <source>
        <strain evidence="10">DSM 43175</strain>
    </source>
</reference>
<keyword evidence="2 7" id="KW-0813">Transport</keyword>
<dbReference type="Proteomes" id="UP000614047">
    <property type="component" value="Unassembled WGS sequence"/>
</dbReference>
<keyword evidence="6 7" id="KW-0472">Membrane</keyword>
<feature type="transmembrane region" description="Helical" evidence="7">
    <location>
        <begin position="44"/>
        <end position="64"/>
    </location>
</feature>
<feature type="compositionally biased region" description="Gly residues" evidence="8">
    <location>
        <begin position="12"/>
        <end position="23"/>
    </location>
</feature>
<dbReference type="RefSeq" id="WP_231403925.1">
    <property type="nucleotide sequence ID" value="NZ_BAABES010000001.1"/>
</dbReference>
<feature type="transmembrane region" description="Helical" evidence="7">
    <location>
        <begin position="177"/>
        <end position="196"/>
    </location>
</feature>
<keyword evidence="5 7" id="KW-1133">Transmembrane helix</keyword>
<evidence type="ECO:0000256" key="5">
    <source>
        <dbReference type="ARBA" id="ARBA00022989"/>
    </source>
</evidence>
<sequence length="310" mass="33616">MTMLSPARGTRASGGGGRAAGGGRGRRRARGHGRFRGLWEASPLTYLTLVVAIVLSVFPIYWMIVVATRTNDVVADVPPPLLPGGNFGENVGRLFDNPDAYFAKGLLNSAIASSAVTISTVFFASLAGFAFAKLRFRGKNALLLTIIATMMIPIQMGIIPLYMIMVELGWQNQLQAVIVPFLVTGFGVFMMRQYAAQAVPDELIEAARVDGCTTFGIYWRVVLPALRPAAGVLGLFTFMQTWNEFMWPLAVLNPENPTVQLSINNLANAYFKDYTLMFAGTTVAILPLLVVFIVFGRQIIGGIMEGAIKA</sequence>
<keyword evidence="3" id="KW-1003">Cell membrane</keyword>
<dbReference type="PANTHER" id="PTHR43744:SF12">
    <property type="entry name" value="ABC TRANSPORTER PERMEASE PROTEIN MG189-RELATED"/>
    <property type="match status" value="1"/>
</dbReference>
<keyword evidence="11" id="KW-1185">Reference proteome</keyword>
<dbReference type="GO" id="GO:0055085">
    <property type="term" value="P:transmembrane transport"/>
    <property type="evidence" value="ECO:0007669"/>
    <property type="project" value="InterPro"/>
</dbReference>
<dbReference type="Gene3D" id="1.10.3720.10">
    <property type="entry name" value="MetI-like"/>
    <property type="match status" value="1"/>
</dbReference>
<feature type="transmembrane region" description="Helical" evidence="7">
    <location>
        <begin position="106"/>
        <end position="129"/>
    </location>
</feature>
<feature type="transmembrane region" description="Helical" evidence="7">
    <location>
        <begin position="274"/>
        <end position="295"/>
    </location>
</feature>
<dbReference type="GO" id="GO:0005886">
    <property type="term" value="C:plasma membrane"/>
    <property type="evidence" value="ECO:0007669"/>
    <property type="project" value="UniProtKB-SubCell"/>
</dbReference>
<evidence type="ECO:0000256" key="7">
    <source>
        <dbReference type="RuleBase" id="RU363032"/>
    </source>
</evidence>
<keyword evidence="4 7" id="KW-0812">Transmembrane</keyword>
<evidence type="ECO:0000313" key="11">
    <source>
        <dbReference type="Proteomes" id="UP000614047"/>
    </source>
</evidence>
<dbReference type="Pfam" id="PF00528">
    <property type="entry name" value="BPD_transp_1"/>
    <property type="match status" value="1"/>
</dbReference>
<evidence type="ECO:0000256" key="2">
    <source>
        <dbReference type="ARBA" id="ARBA00022448"/>
    </source>
</evidence>
<dbReference type="EMBL" id="JADOUA010000001">
    <property type="protein sequence ID" value="MBG6091044.1"/>
    <property type="molecule type" value="Genomic_DNA"/>
</dbReference>
<evidence type="ECO:0000256" key="8">
    <source>
        <dbReference type="SAM" id="MobiDB-lite"/>
    </source>
</evidence>
<protein>
    <submittedName>
        <fullName evidence="10">Cellobiose transport system permease protein</fullName>
    </submittedName>
</protein>
<evidence type="ECO:0000259" key="9">
    <source>
        <dbReference type="PROSITE" id="PS50928"/>
    </source>
</evidence>
<organism evidence="10 11">
    <name type="scientific">Actinomadura viridis</name>
    <dbReference type="NCBI Taxonomy" id="58110"/>
    <lineage>
        <taxon>Bacteria</taxon>
        <taxon>Bacillati</taxon>
        <taxon>Actinomycetota</taxon>
        <taxon>Actinomycetes</taxon>
        <taxon>Streptosporangiales</taxon>
        <taxon>Thermomonosporaceae</taxon>
        <taxon>Actinomadura</taxon>
    </lineage>
</organism>
<dbReference type="InterPro" id="IPR000515">
    <property type="entry name" value="MetI-like"/>
</dbReference>
<evidence type="ECO:0000256" key="4">
    <source>
        <dbReference type="ARBA" id="ARBA00022692"/>
    </source>
</evidence>
<feature type="domain" description="ABC transmembrane type-1" evidence="9">
    <location>
        <begin position="106"/>
        <end position="295"/>
    </location>
</feature>
<evidence type="ECO:0000256" key="6">
    <source>
        <dbReference type="ARBA" id="ARBA00023136"/>
    </source>
</evidence>
<dbReference type="InterPro" id="IPR035906">
    <property type="entry name" value="MetI-like_sf"/>
</dbReference>